<comment type="caution">
    <text evidence="2">The sequence shown here is derived from an EMBL/GenBank/DDBJ whole genome shotgun (WGS) entry which is preliminary data.</text>
</comment>
<organism evidence="2 3">
    <name type="scientific">Arachis hypogaea</name>
    <name type="common">Peanut</name>
    <dbReference type="NCBI Taxonomy" id="3818"/>
    <lineage>
        <taxon>Eukaryota</taxon>
        <taxon>Viridiplantae</taxon>
        <taxon>Streptophyta</taxon>
        <taxon>Embryophyta</taxon>
        <taxon>Tracheophyta</taxon>
        <taxon>Spermatophyta</taxon>
        <taxon>Magnoliopsida</taxon>
        <taxon>eudicotyledons</taxon>
        <taxon>Gunneridae</taxon>
        <taxon>Pentapetalae</taxon>
        <taxon>rosids</taxon>
        <taxon>fabids</taxon>
        <taxon>Fabales</taxon>
        <taxon>Fabaceae</taxon>
        <taxon>Papilionoideae</taxon>
        <taxon>50 kb inversion clade</taxon>
        <taxon>dalbergioids sensu lato</taxon>
        <taxon>Dalbergieae</taxon>
        <taxon>Pterocarpus clade</taxon>
        <taxon>Arachis</taxon>
    </lineage>
</organism>
<gene>
    <name evidence="2" type="ORF">Ahy_B05g079471</name>
</gene>
<reference evidence="2 3" key="1">
    <citation type="submission" date="2019-01" db="EMBL/GenBank/DDBJ databases">
        <title>Sequencing of cultivated peanut Arachis hypogaea provides insights into genome evolution and oil improvement.</title>
        <authorList>
            <person name="Chen X."/>
        </authorList>
    </citation>
    <scope>NUCLEOTIDE SEQUENCE [LARGE SCALE GENOMIC DNA]</scope>
    <source>
        <strain evidence="3">cv. Fuhuasheng</strain>
        <tissue evidence="2">Leaves</tissue>
    </source>
</reference>
<evidence type="ECO:0000256" key="1">
    <source>
        <dbReference type="SAM" id="Phobius"/>
    </source>
</evidence>
<evidence type="ECO:0000313" key="3">
    <source>
        <dbReference type="Proteomes" id="UP000289738"/>
    </source>
</evidence>
<proteinExistence type="predicted"/>
<dbReference type="STRING" id="3818.A0A444Z9X5"/>
<dbReference type="PANTHER" id="PTHR31170:SF25">
    <property type="entry name" value="BNAA09G04570D PROTEIN"/>
    <property type="match status" value="1"/>
</dbReference>
<protein>
    <submittedName>
        <fullName evidence="2">Uncharacterized protein</fullName>
    </submittedName>
</protein>
<sequence length="243" mass="27819">MGKEREGGSVYWGLQWEEEERESALGKEELGFGRWLARSPKYSGHVSIVLAGDLLRRARGHACQILKSFRDYFVNNKSQVPFCQRQNLPADATNNEEIKDDGAPTSFVLKADFNNNFGCSSFFSFMDSLIDDAEDVKELKLAGVFQNLLGSDEELAKFFNELGHDLPTKLFHYIRTDAVAYSKKYIQVKFQIQKHYRKRWNKWLSKARSTYFNTPWSLLVFLAALLALLLTLIPMLVQKVGGC</sequence>
<dbReference type="AlphaFoldDB" id="A0A444Z9X5"/>
<feature type="transmembrane region" description="Helical" evidence="1">
    <location>
        <begin position="216"/>
        <end position="237"/>
    </location>
</feature>
<keyword evidence="1" id="KW-1133">Transmembrane helix</keyword>
<evidence type="ECO:0000313" key="2">
    <source>
        <dbReference type="EMBL" id="RYR10980.1"/>
    </source>
</evidence>
<name>A0A444Z9X5_ARAHY</name>
<keyword evidence="1" id="KW-0472">Membrane</keyword>
<dbReference type="Proteomes" id="UP000289738">
    <property type="component" value="Chromosome B05"/>
</dbReference>
<dbReference type="PANTHER" id="PTHR31170">
    <property type="entry name" value="BNAC04G53230D PROTEIN"/>
    <property type="match status" value="1"/>
</dbReference>
<dbReference type="EMBL" id="SDMP01000015">
    <property type="protein sequence ID" value="RYR10980.1"/>
    <property type="molecule type" value="Genomic_DNA"/>
</dbReference>
<accession>A0A444Z9X5</accession>
<keyword evidence="3" id="KW-1185">Reference proteome</keyword>
<keyword evidence="1" id="KW-0812">Transmembrane</keyword>
<dbReference type="Pfam" id="PF03140">
    <property type="entry name" value="DUF247"/>
    <property type="match status" value="1"/>
</dbReference>
<dbReference type="InterPro" id="IPR004158">
    <property type="entry name" value="DUF247_pln"/>
</dbReference>